<reference evidence="1 2" key="1">
    <citation type="submission" date="2023-10" db="EMBL/GenBank/DDBJ databases">
        <title>Nicoliella lavandulae sp. nov. isolated from Lavandula angustifolia flowers.</title>
        <authorList>
            <person name="Alcantara C."/>
            <person name="Zuniga M."/>
            <person name="Landete J.M."/>
            <person name="Monedero V."/>
        </authorList>
    </citation>
    <scope>NUCLEOTIDE SEQUENCE [LARGE SCALE GENOMIC DNA]</scope>
    <source>
        <strain evidence="1 2">Es01</strain>
    </source>
</reference>
<evidence type="ECO:0000313" key="1">
    <source>
        <dbReference type="EMBL" id="MEJ6400782.1"/>
    </source>
</evidence>
<name>A0ABU8SNE8_9LACO</name>
<dbReference type="CDD" id="cd07067">
    <property type="entry name" value="HP_PGM_like"/>
    <property type="match status" value="1"/>
</dbReference>
<dbReference type="SUPFAM" id="SSF53254">
    <property type="entry name" value="Phosphoglycerate mutase-like"/>
    <property type="match status" value="1"/>
</dbReference>
<dbReference type="PANTHER" id="PTHR48100:SF1">
    <property type="entry name" value="HISTIDINE PHOSPHATASE FAMILY PROTEIN-RELATED"/>
    <property type="match status" value="1"/>
</dbReference>
<keyword evidence="2" id="KW-1185">Reference proteome</keyword>
<gene>
    <name evidence="1" type="ORF">R4146_06355</name>
</gene>
<keyword evidence="1" id="KW-0378">Hydrolase</keyword>
<dbReference type="SMART" id="SM00855">
    <property type="entry name" value="PGAM"/>
    <property type="match status" value="1"/>
</dbReference>
<dbReference type="Gene3D" id="3.40.50.1240">
    <property type="entry name" value="Phosphoglycerate mutase-like"/>
    <property type="match status" value="1"/>
</dbReference>
<dbReference type="InterPro" id="IPR050275">
    <property type="entry name" value="PGM_Phosphatase"/>
</dbReference>
<dbReference type="EMBL" id="JAWMWH010000001">
    <property type="protein sequence ID" value="MEJ6400782.1"/>
    <property type="molecule type" value="Genomic_DNA"/>
</dbReference>
<protein>
    <submittedName>
        <fullName evidence="1">Histidine phosphatase family protein</fullName>
        <ecNumber evidence="1">3.1.3.-</ecNumber>
    </submittedName>
</protein>
<dbReference type="InterPro" id="IPR029033">
    <property type="entry name" value="His_PPase_superfam"/>
</dbReference>
<accession>A0ABU8SNE8</accession>
<dbReference type="RefSeq" id="WP_339960668.1">
    <property type="nucleotide sequence ID" value="NZ_JAWMWH010000001.1"/>
</dbReference>
<comment type="caution">
    <text evidence="1">The sequence shown here is derived from an EMBL/GenBank/DDBJ whole genome shotgun (WGS) entry which is preliminary data.</text>
</comment>
<dbReference type="PANTHER" id="PTHR48100">
    <property type="entry name" value="BROAD-SPECIFICITY PHOSPHATASE YOR283W-RELATED"/>
    <property type="match status" value="1"/>
</dbReference>
<dbReference type="GO" id="GO:0016787">
    <property type="term" value="F:hydrolase activity"/>
    <property type="evidence" value="ECO:0007669"/>
    <property type="project" value="UniProtKB-KW"/>
</dbReference>
<dbReference type="InterPro" id="IPR013078">
    <property type="entry name" value="His_Pase_superF_clade-1"/>
</dbReference>
<organism evidence="1 2">
    <name type="scientific">Nicoliella lavandulae</name>
    <dbReference type="NCBI Taxonomy" id="3082954"/>
    <lineage>
        <taxon>Bacteria</taxon>
        <taxon>Bacillati</taxon>
        <taxon>Bacillota</taxon>
        <taxon>Bacilli</taxon>
        <taxon>Lactobacillales</taxon>
        <taxon>Lactobacillaceae</taxon>
        <taxon>Nicoliella</taxon>
    </lineage>
</organism>
<sequence>MVKIYFIRHGKTEWNLESRYQGAGGDSPLLKTSYSEMDQLAKALKHIKFEHVFASPIKRARITAQHVRSQLDFIPEISLWNRLEEFHLGKMEGQKFMDVKAQFPEQFTNFREHPEKYDNHEIGGENFQEVIDRMTPAVKLIARDYPNPDQNVMVVSHGAALNALINSLLNEPLADLRKRGGLSNTSTTILETVDQGQTFKLIKWNDTDYLNRPLDSTDTI</sequence>
<dbReference type="Proteomes" id="UP001370590">
    <property type="component" value="Unassembled WGS sequence"/>
</dbReference>
<proteinExistence type="predicted"/>
<dbReference type="Pfam" id="PF00300">
    <property type="entry name" value="His_Phos_1"/>
    <property type="match status" value="1"/>
</dbReference>
<evidence type="ECO:0000313" key="2">
    <source>
        <dbReference type="Proteomes" id="UP001370590"/>
    </source>
</evidence>
<dbReference type="EC" id="3.1.3.-" evidence="1"/>